<sequence>MVRVVALLGAVIVVSIEVTVSFFVMTPDLCSDWVRGPEESLVSDLENDLVELELFGELVKGQNGRRLYLIVPHLSQSTKCRGKGFSIVASTGGCGAPPGCSPWDDLDWVLPAATSAEGHTDVGASALGPVEGCRAQWLGSSQ</sequence>
<accession>A0A426ZU38</accession>
<dbReference type="AlphaFoldDB" id="A0A426ZU38"/>
<dbReference type="EMBL" id="AMZH03005030">
    <property type="protein sequence ID" value="RRT67488.1"/>
    <property type="molecule type" value="Genomic_DNA"/>
</dbReference>
<evidence type="ECO:0000313" key="1">
    <source>
        <dbReference type="EMBL" id="RRT67488.1"/>
    </source>
</evidence>
<organism evidence="1 2">
    <name type="scientific">Ensete ventricosum</name>
    <name type="common">Abyssinian banana</name>
    <name type="synonym">Musa ensete</name>
    <dbReference type="NCBI Taxonomy" id="4639"/>
    <lineage>
        <taxon>Eukaryota</taxon>
        <taxon>Viridiplantae</taxon>
        <taxon>Streptophyta</taxon>
        <taxon>Embryophyta</taxon>
        <taxon>Tracheophyta</taxon>
        <taxon>Spermatophyta</taxon>
        <taxon>Magnoliopsida</taxon>
        <taxon>Liliopsida</taxon>
        <taxon>Zingiberales</taxon>
        <taxon>Musaceae</taxon>
        <taxon>Ensete</taxon>
    </lineage>
</organism>
<comment type="caution">
    <text evidence="1">The sequence shown here is derived from an EMBL/GenBank/DDBJ whole genome shotgun (WGS) entry which is preliminary data.</text>
</comment>
<protein>
    <submittedName>
        <fullName evidence="1">Uncharacterized protein</fullName>
    </submittedName>
</protein>
<name>A0A426ZU38_ENSVE</name>
<proteinExistence type="predicted"/>
<reference evidence="1 2" key="1">
    <citation type="journal article" date="2014" name="Agronomy (Basel)">
        <title>A Draft Genome Sequence for Ensete ventricosum, the Drought-Tolerant Tree Against Hunger.</title>
        <authorList>
            <person name="Harrison J."/>
            <person name="Moore K.A."/>
            <person name="Paszkiewicz K."/>
            <person name="Jones T."/>
            <person name="Grant M."/>
            <person name="Ambacheew D."/>
            <person name="Muzemil S."/>
            <person name="Studholme D.J."/>
        </authorList>
    </citation>
    <scope>NUCLEOTIDE SEQUENCE [LARGE SCALE GENOMIC DNA]</scope>
</reference>
<dbReference type="Proteomes" id="UP000287651">
    <property type="component" value="Unassembled WGS sequence"/>
</dbReference>
<gene>
    <name evidence="1" type="ORF">B296_00014002</name>
</gene>
<evidence type="ECO:0000313" key="2">
    <source>
        <dbReference type="Proteomes" id="UP000287651"/>
    </source>
</evidence>